<dbReference type="EMBL" id="NAJP01000008">
    <property type="protein sequence ID" value="TKA46647.1"/>
    <property type="molecule type" value="Genomic_DNA"/>
</dbReference>
<reference evidence="2 3" key="1">
    <citation type="submission" date="2017-03" db="EMBL/GenBank/DDBJ databases">
        <title>Genomes of endolithic fungi from Antarctica.</title>
        <authorList>
            <person name="Coleine C."/>
            <person name="Masonjones S."/>
            <person name="Stajich J.E."/>
        </authorList>
    </citation>
    <scope>NUCLEOTIDE SEQUENCE [LARGE SCALE GENOMIC DNA]</scope>
    <source>
        <strain evidence="2 3">CCFEE 5311</strain>
    </source>
</reference>
<feature type="compositionally biased region" description="Basic and acidic residues" evidence="1">
    <location>
        <begin position="723"/>
        <end position="751"/>
    </location>
</feature>
<sequence>MGGKDQDEEEERDGGFPASVFQHMQTGHDKYLRQLHDERRRFPQAMERETYPPPGGNSVFLSFKNFIDTNLNNLADSFRQFPANLAELRAKMEDEQVRRKQEELDVWRRWTGLEESPDHVQMLRDRASPVDRQEAVDAAVMLLREARHRNAHVPAEKMEALFKDETIGSLDAFASPMLSPGGACYYQQDSGYNAPSTTIFRAESSSHRWLSIDWFKRSPYSPVTLEQLDGLHEPGGSWRGAFEDLLAAALDKPMDSREQTGRRCPVGSVQSTRTGPGLDWCLSLQCRGILPPQLPLWYNSSRSGRLALTDDLVKEQARSIFSSNDINQLIEEIATPAPPTVNRSGLDRCPFDLPLPDEQEEALYSSMRACGNSSVTAQDGACTAPNPGLQRQQSQLESGRQRNQTGRREEFQRQQERDRRHQSRMLPDDDEDQDTDDTDDITELGYYERTLQPMMKRALQDSQRNDDRSGLTADSPSQRAQNAGFTASQPSRDNAEDVAGLEAAIYGVVQASLRSLIGHHMAHEAVTDLLDEYNTNHVEEPRSSSSESSALNETHALGDRSPAAILADKTFAPIAVEDWARASGLSPEESPRLFEYLYLLQQQLGYERGSLVRRGIQAVGMEESEKMVMLPIDDLRTLVEGLEQQREALGLDNTAPADVSIAAMEATSLGKVAGDGEDHVVGDGKALKVDVLSSLTTTHTTRLPDGTITTKVLLKQRFADGREESEEKVHTYREESSRHLQRTEESGDVKEKKRGGWFWS</sequence>
<feature type="compositionally biased region" description="Polar residues" evidence="1">
    <location>
        <begin position="472"/>
        <end position="492"/>
    </location>
</feature>
<dbReference type="OrthoDB" id="4586300at2759"/>
<gene>
    <name evidence="2" type="ORF">B0A54_02480</name>
</gene>
<feature type="compositionally biased region" description="Basic and acidic residues" evidence="1">
    <location>
        <begin position="406"/>
        <end position="419"/>
    </location>
</feature>
<dbReference type="Proteomes" id="UP000310066">
    <property type="component" value="Unassembled WGS sequence"/>
</dbReference>
<evidence type="ECO:0000256" key="1">
    <source>
        <dbReference type="SAM" id="MobiDB-lite"/>
    </source>
</evidence>
<evidence type="ECO:0000313" key="3">
    <source>
        <dbReference type="Proteomes" id="UP000310066"/>
    </source>
</evidence>
<proteinExistence type="predicted"/>
<dbReference type="AlphaFoldDB" id="A0A4U0VCD9"/>
<accession>A0A4U0VCD9</accession>
<feature type="region of interest" description="Disordered" evidence="1">
    <location>
        <begin position="1"/>
        <end position="20"/>
    </location>
</feature>
<feature type="compositionally biased region" description="Polar residues" evidence="1">
    <location>
        <begin position="389"/>
        <end position="404"/>
    </location>
</feature>
<organism evidence="2 3">
    <name type="scientific">Friedmanniomyces endolithicus</name>
    <dbReference type="NCBI Taxonomy" id="329885"/>
    <lineage>
        <taxon>Eukaryota</taxon>
        <taxon>Fungi</taxon>
        <taxon>Dikarya</taxon>
        <taxon>Ascomycota</taxon>
        <taxon>Pezizomycotina</taxon>
        <taxon>Dothideomycetes</taxon>
        <taxon>Dothideomycetidae</taxon>
        <taxon>Mycosphaerellales</taxon>
        <taxon>Teratosphaeriaceae</taxon>
        <taxon>Friedmanniomyces</taxon>
    </lineage>
</organism>
<feature type="region of interest" description="Disordered" evidence="1">
    <location>
        <begin position="381"/>
        <end position="493"/>
    </location>
</feature>
<feature type="region of interest" description="Disordered" evidence="1">
    <location>
        <begin position="723"/>
        <end position="760"/>
    </location>
</feature>
<evidence type="ECO:0000313" key="2">
    <source>
        <dbReference type="EMBL" id="TKA46647.1"/>
    </source>
</evidence>
<name>A0A4U0VCD9_9PEZI</name>
<feature type="compositionally biased region" description="Acidic residues" evidence="1">
    <location>
        <begin position="1"/>
        <end position="12"/>
    </location>
</feature>
<protein>
    <submittedName>
        <fullName evidence="2">Uncharacterized protein</fullName>
    </submittedName>
</protein>
<dbReference type="STRING" id="329885.A0A4U0VCD9"/>
<comment type="caution">
    <text evidence="2">The sequence shown here is derived from an EMBL/GenBank/DDBJ whole genome shotgun (WGS) entry which is preliminary data.</text>
</comment>
<feature type="compositionally biased region" description="Acidic residues" evidence="1">
    <location>
        <begin position="428"/>
        <end position="442"/>
    </location>
</feature>